<reference evidence="2" key="1">
    <citation type="journal article" date="2020" name="Nature">
        <title>Giant virus diversity and host interactions through global metagenomics.</title>
        <authorList>
            <person name="Schulz F."/>
            <person name="Roux S."/>
            <person name="Paez-Espino D."/>
            <person name="Jungbluth S."/>
            <person name="Walsh D.A."/>
            <person name="Denef V.J."/>
            <person name="McMahon K.D."/>
            <person name="Konstantinidis K.T."/>
            <person name="Eloe-Fadrosh E.A."/>
            <person name="Kyrpides N.C."/>
            <person name="Woyke T."/>
        </authorList>
    </citation>
    <scope>NUCLEOTIDE SEQUENCE</scope>
    <source>
        <strain evidence="2">GVMAG-M-3300023179-4</strain>
    </source>
</reference>
<sequence length="132" mass="15543">MKIKLYINLINIYLIYMNTIYKRFLLFLIGCIGTRLLLVYIAKNASIEILKYLGYLSLIPAFGFFYFYLTGSRKTGAEVFGDKIWWNNLRPLHGSLYILFSYNAINGNTYSWIYLLVDVLFGLINFLIHHFL</sequence>
<keyword evidence="1" id="KW-1133">Transmembrane helix</keyword>
<keyword evidence="1" id="KW-0472">Membrane</keyword>
<dbReference type="AlphaFoldDB" id="A0A6C0H119"/>
<organism evidence="2">
    <name type="scientific">viral metagenome</name>
    <dbReference type="NCBI Taxonomy" id="1070528"/>
    <lineage>
        <taxon>unclassified sequences</taxon>
        <taxon>metagenomes</taxon>
        <taxon>organismal metagenomes</taxon>
    </lineage>
</organism>
<feature type="transmembrane region" description="Helical" evidence="1">
    <location>
        <begin position="20"/>
        <end position="40"/>
    </location>
</feature>
<evidence type="ECO:0000313" key="2">
    <source>
        <dbReference type="EMBL" id="QHT74222.1"/>
    </source>
</evidence>
<feature type="transmembrane region" description="Helical" evidence="1">
    <location>
        <begin position="109"/>
        <end position="128"/>
    </location>
</feature>
<name>A0A6C0H119_9ZZZZ</name>
<feature type="transmembrane region" description="Helical" evidence="1">
    <location>
        <begin position="52"/>
        <end position="69"/>
    </location>
</feature>
<protein>
    <submittedName>
        <fullName evidence="2">Uncharacterized protein</fullName>
    </submittedName>
</protein>
<accession>A0A6C0H119</accession>
<proteinExistence type="predicted"/>
<keyword evidence="1" id="KW-0812">Transmembrane</keyword>
<dbReference type="EMBL" id="MN739842">
    <property type="protein sequence ID" value="QHT74222.1"/>
    <property type="molecule type" value="Genomic_DNA"/>
</dbReference>
<evidence type="ECO:0000256" key="1">
    <source>
        <dbReference type="SAM" id="Phobius"/>
    </source>
</evidence>